<dbReference type="Pfam" id="PF01151">
    <property type="entry name" value="ELO"/>
    <property type="match status" value="1"/>
</dbReference>
<keyword evidence="5 10" id="KW-0276">Fatty acid metabolism</keyword>
<evidence type="ECO:0000256" key="6">
    <source>
        <dbReference type="ARBA" id="ARBA00022989"/>
    </source>
</evidence>
<accession>A0A0B6ZA56</accession>
<keyword evidence="4 10" id="KW-0812">Transmembrane</keyword>
<keyword evidence="8 10" id="KW-0472">Membrane</keyword>
<feature type="transmembrane region" description="Helical" evidence="10">
    <location>
        <begin position="151"/>
        <end position="168"/>
    </location>
</feature>
<dbReference type="GO" id="GO:0034625">
    <property type="term" value="P:fatty acid elongation, monounsaturated fatty acid"/>
    <property type="evidence" value="ECO:0007669"/>
    <property type="project" value="TreeGrafter"/>
</dbReference>
<feature type="compositionally biased region" description="Basic and acidic residues" evidence="11">
    <location>
        <begin position="319"/>
        <end position="342"/>
    </location>
</feature>
<dbReference type="InterPro" id="IPR002076">
    <property type="entry name" value="ELO_fam"/>
</dbReference>
<dbReference type="PANTHER" id="PTHR11157">
    <property type="entry name" value="FATTY ACID ACYL TRANSFERASE-RELATED"/>
    <property type="match status" value="1"/>
</dbReference>
<dbReference type="GO" id="GO:0042761">
    <property type="term" value="P:very long-chain fatty acid biosynthetic process"/>
    <property type="evidence" value="ECO:0007669"/>
    <property type="project" value="TreeGrafter"/>
</dbReference>
<evidence type="ECO:0000256" key="5">
    <source>
        <dbReference type="ARBA" id="ARBA00022832"/>
    </source>
</evidence>
<evidence type="ECO:0000256" key="4">
    <source>
        <dbReference type="ARBA" id="ARBA00022692"/>
    </source>
</evidence>
<sequence length="342" mass="38692">MTSLSLENLRKLYNQTMAQADPRCDSYPFMDSPDKMLAMIGLYLFIVWQGPKLMVPYKPWDLKNTIIGYNFAMVILSLYISVGTVVGIYKAGGYSVLCDSLDKYQVNENNETEYHYMNIGWLFFISKPIEFFDTVFFILRKKNSQITFLHVYHHATMTVFTWLGLKFLPGGTNVIYPLINSFVHAVMYTYYGLSACGPSMRKYLWWKKYLTKLQISQFVIFLTQGVINVMYDCPFPKIFVYAVYIYTFSILLLFINFYVKAYIKSPSQKPLKGTNAAKNGSAQNGEAIACAQNGEAVGHVNNGEAIARAKNGGAITRAKNGEAKARAKNGEISAKGDSKKIK</sequence>
<dbReference type="EC" id="2.3.1.199" evidence="10"/>
<feature type="transmembrane region" description="Helical" evidence="10">
    <location>
        <begin position="213"/>
        <end position="232"/>
    </location>
</feature>
<dbReference type="GO" id="GO:0034626">
    <property type="term" value="P:fatty acid elongation, polyunsaturated fatty acid"/>
    <property type="evidence" value="ECO:0007669"/>
    <property type="project" value="TreeGrafter"/>
</dbReference>
<evidence type="ECO:0000256" key="7">
    <source>
        <dbReference type="ARBA" id="ARBA00023098"/>
    </source>
</evidence>
<comment type="catalytic activity">
    <reaction evidence="10">
        <text>a very-long-chain acyl-CoA + malonyl-CoA + H(+) = a very-long-chain 3-oxoacyl-CoA + CO2 + CoA</text>
        <dbReference type="Rhea" id="RHEA:32727"/>
        <dbReference type="ChEBI" id="CHEBI:15378"/>
        <dbReference type="ChEBI" id="CHEBI:16526"/>
        <dbReference type="ChEBI" id="CHEBI:57287"/>
        <dbReference type="ChEBI" id="CHEBI:57384"/>
        <dbReference type="ChEBI" id="CHEBI:90725"/>
        <dbReference type="ChEBI" id="CHEBI:90736"/>
        <dbReference type="EC" id="2.3.1.199"/>
    </reaction>
</comment>
<feature type="transmembrane region" description="Helical" evidence="10">
    <location>
        <begin position="36"/>
        <end position="55"/>
    </location>
</feature>
<dbReference type="GO" id="GO:0005789">
    <property type="term" value="C:endoplasmic reticulum membrane"/>
    <property type="evidence" value="ECO:0007669"/>
    <property type="project" value="TreeGrafter"/>
</dbReference>
<protein>
    <recommendedName>
        <fullName evidence="10">Elongation of very long chain fatty acids protein</fullName>
        <ecNumber evidence="10">2.3.1.199</ecNumber>
    </recommendedName>
    <alternativeName>
        <fullName evidence="10">Very-long-chain 3-oxoacyl-CoA synthase</fullName>
    </alternativeName>
</protein>
<dbReference type="GO" id="GO:0019367">
    <property type="term" value="P:fatty acid elongation, saturated fatty acid"/>
    <property type="evidence" value="ECO:0007669"/>
    <property type="project" value="TreeGrafter"/>
</dbReference>
<keyword evidence="3 10" id="KW-0808">Transferase</keyword>
<feature type="transmembrane region" description="Helical" evidence="10">
    <location>
        <begin position="174"/>
        <end position="193"/>
    </location>
</feature>
<dbReference type="EMBL" id="HACG01018593">
    <property type="protein sequence ID" value="CEK65458.1"/>
    <property type="molecule type" value="Transcribed_RNA"/>
</dbReference>
<evidence type="ECO:0000256" key="2">
    <source>
        <dbReference type="ARBA" id="ARBA00022516"/>
    </source>
</evidence>
<evidence type="ECO:0000256" key="11">
    <source>
        <dbReference type="SAM" id="MobiDB-lite"/>
    </source>
</evidence>
<dbReference type="AlphaFoldDB" id="A0A0B6ZA56"/>
<dbReference type="PANTHER" id="PTHR11157:SF126">
    <property type="entry name" value="ELONGATION OF VERY LONG CHAIN FATTY ACIDS PROTEIN"/>
    <property type="match status" value="1"/>
</dbReference>
<evidence type="ECO:0000256" key="10">
    <source>
        <dbReference type="RuleBase" id="RU361115"/>
    </source>
</evidence>
<feature type="transmembrane region" description="Helical" evidence="10">
    <location>
        <begin position="119"/>
        <end position="139"/>
    </location>
</feature>
<keyword evidence="7 10" id="KW-0443">Lipid metabolism</keyword>
<organism evidence="13">
    <name type="scientific">Arion vulgaris</name>
    <dbReference type="NCBI Taxonomy" id="1028688"/>
    <lineage>
        <taxon>Eukaryota</taxon>
        <taxon>Metazoa</taxon>
        <taxon>Spiralia</taxon>
        <taxon>Lophotrochozoa</taxon>
        <taxon>Mollusca</taxon>
        <taxon>Gastropoda</taxon>
        <taxon>Heterobranchia</taxon>
        <taxon>Euthyneura</taxon>
        <taxon>Panpulmonata</taxon>
        <taxon>Eupulmonata</taxon>
        <taxon>Stylommatophora</taxon>
        <taxon>Helicina</taxon>
        <taxon>Arionoidea</taxon>
        <taxon>Arionidae</taxon>
        <taxon>Arion</taxon>
    </lineage>
</organism>
<comment type="similarity">
    <text evidence="10">Belongs to the ELO family.</text>
</comment>
<dbReference type="EMBL" id="HACG01018594">
    <property type="protein sequence ID" value="CEK65459.1"/>
    <property type="molecule type" value="Transcribed_RNA"/>
</dbReference>
<evidence type="ECO:0000256" key="1">
    <source>
        <dbReference type="ARBA" id="ARBA00004141"/>
    </source>
</evidence>
<keyword evidence="2 10" id="KW-0444">Lipid biosynthesis</keyword>
<reference evidence="13" key="1">
    <citation type="submission" date="2014-12" db="EMBL/GenBank/DDBJ databases">
        <title>Insight into the proteome of Arion vulgaris.</title>
        <authorList>
            <person name="Aradska J."/>
            <person name="Bulat T."/>
            <person name="Smidak R."/>
            <person name="Sarate P."/>
            <person name="Gangsoo J."/>
            <person name="Sialana F."/>
            <person name="Bilban M."/>
            <person name="Lubec G."/>
        </authorList>
    </citation>
    <scope>NUCLEOTIDE SEQUENCE</scope>
    <source>
        <tissue evidence="13">Skin</tissue>
    </source>
</reference>
<keyword evidence="6 10" id="KW-1133">Transmembrane helix</keyword>
<name>A0A0B6ZA56_9EUPU</name>
<evidence type="ECO:0000313" key="13">
    <source>
        <dbReference type="EMBL" id="CEK65459.1"/>
    </source>
</evidence>
<dbReference type="PROSITE" id="PS01188">
    <property type="entry name" value="ELO"/>
    <property type="match status" value="1"/>
</dbReference>
<evidence type="ECO:0000256" key="9">
    <source>
        <dbReference type="ARBA" id="ARBA00023160"/>
    </source>
</evidence>
<feature type="region of interest" description="Disordered" evidence="11">
    <location>
        <begin position="317"/>
        <end position="342"/>
    </location>
</feature>
<feature type="transmembrane region" description="Helical" evidence="10">
    <location>
        <begin position="238"/>
        <end position="259"/>
    </location>
</feature>
<evidence type="ECO:0000313" key="12">
    <source>
        <dbReference type="EMBL" id="CEK65458.1"/>
    </source>
</evidence>
<keyword evidence="9 10" id="KW-0275">Fatty acid biosynthesis</keyword>
<dbReference type="InterPro" id="IPR030457">
    <property type="entry name" value="ELO_CS"/>
</dbReference>
<evidence type="ECO:0000256" key="3">
    <source>
        <dbReference type="ARBA" id="ARBA00022679"/>
    </source>
</evidence>
<evidence type="ECO:0000256" key="8">
    <source>
        <dbReference type="ARBA" id="ARBA00023136"/>
    </source>
</evidence>
<comment type="subcellular location">
    <subcellularLocation>
        <location evidence="1">Membrane</location>
        <topology evidence="1">Multi-pass membrane protein</topology>
    </subcellularLocation>
</comment>
<dbReference type="GO" id="GO:0009922">
    <property type="term" value="F:fatty acid elongase activity"/>
    <property type="evidence" value="ECO:0007669"/>
    <property type="project" value="UniProtKB-EC"/>
</dbReference>
<dbReference type="GO" id="GO:0030148">
    <property type="term" value="P:sphingolipid biosynthetic process"/>
    <property type="evidence" value="ECO:0007669"/>
    <property type="project" value="TreeGrafter"/>
</dbReference>
<feature type="transmembrane region" description="Helical" evidence="10">
    <location>
        <begin position="67"/>
        <end position="89"/>
    </location>
</feature>
<proteinExistence type="inferred from homology"/>
<gene>
    <name evidence="13" type="primary">ORF55083</name>
    <name evidence="12" type="synonym">ORF55078</name>
</gene>